<dbReference type="RefSeq" id="WP_182414001.1">
    <property type="nucleotide sequence ID" value="NZ_CP055153.1"/>
</dbReference>
<evidence type="ECO:0000313" key="3">
    <source>
        <dbReference type="EMBL" id="QMU26797.1"/>
    </source>
</evidence>
<keyword evidence="2" id="KW-0472">Membrane</keyword>
<keyword evidence="2" id="KW-1133">Transmembrane helix</keyword>
<protein>
    <submittedName>
        <fullName evidence="3">Uncharacterized protein</fullName>
    </submittedName>
</protein>
<organism evidence="3 4">
    <name type="scientific">Adhaeribacter radiodurans</name>
    <dbReference type="NCBI Taxonomy" id="2745197"/>
    <lineage>
        <taxon>Bacteria</taxon>
        <taxon>Pseudomonadati</taxon>
        <taxon>Bacteroidota</taxon>
        <taxon>Cytophagia</taxon>
        <taxon>Cytophagales</taxon>
        <taxon>Hymenobacteraceae</taxon>
        <taxon>Adhaeribacter</taxon>
    </lineage>
</organism>
<dbReference type="EMBL" id="CP055153">
    <property type="protein sequence ID" value="QMU26797.1"/>
    <property type="molecule type" value="Genomic_DNA"/>
</dbReference>
<dbReference type="KEGG" id="add:HUW48_01545"/>
<accession>A0A7L7L1Y0</accession>
<dbReference type="Proteomes" id="UP000514509">
    <property type="component" value="Chromosome"/>
</dbReference>
<feature type="transmembrane region" description="Helical" evidence="2">
    <location>
        <begin position="202"/>
        <end position="220"/>
    </location>
</feature>
<evidence type="ECO:0000313" key="4">
    <source>
        <dbReference type="Proteomes" id="UP000514509"/>
    </source>
</evidence>
<evidence type="ECO:0000256" key="2">
    <source>
        <dbReference type="SAM" id="Phobius"/>
    </source>
</evidence>
<keyword evidence="2" id="KW-0812">Transmembrane</keyword>
<sequence length="451" mass="49474">MKKKLVILIIGVFLGIAPPGWAQSEMEQAKLDIWTETADFVYRDANLPNAGQFNNVSSMAEFVALIKKEDGTSSIYSKLYKPIEDGGFYKQPKAAKDQLKTLVKSIYARLRTNDQRMNDINRRRKLDDLNKQLQQIAADYGVPAATGAPIVQEADALNPDSAHANESFTDPDGTDTDVTAEEKLSSLAKREDSTTSTGNNSMTILALALGLINLVLIYLLNKEIKKQSKRIDQRRIDIDNLAQMVNLPGRTGADTSGKITMSAVENLISRAIAKERETWQTTTNTAGGTPGAQRPIKIAAAAQAPVTPPPVPSNTAPSVVEDSPSEEELLTPPNLVAAAPAPAADKPQSKFARIPVNGGFHEQDLYDTPQHDSIYEIRISRKDPNRAMFRIVTNTSVHRSAIESAYLSLKDACTYQMNNTNATRIVNDEPGVLSQVNGFWKIDRKANVHFE</sequence>
<reference evidence="3 4" key="1">
    <citation type="submission" date="2020-08" db="EMBL/GenBank/DDBJ databases">
        <title>Adhaeribacter dokdonensis sp. nov., isolated from the rhizosphere of Elymus tsukushiensis, a plant native to the Dokdo Islands, Republic of Korea.</title>
        <authorList>
            <person name="Ghim S.Y."/>
        </authorList>
    </citation>
    <scope>NUCLEOTIDE SEQUENCE [LARGE SCALE GENOMIC DNA]</scope>
    <source>
        <strain evidence="3 4">KUDC8001</strain>
    </source>
</reference>
<proteinExistence type="predicted"/>
<feature type="compositionally biased region" description="Low complexity" evidence="1">
    <location>
        <begin position="313"/>
        <end position="322"/>
    </location>
</feature>
<evidence type="ECO:0000256" key="1">
    <source>
        <dbReference type="SAM" id="MobiDB-lite"/>
    </source>
</evidence>
<dbReference type="AlphaFoldDB" id="A0A7L7L1Y0"/>
<name>A0A7L7L1Y0_9BACT</name>
<gene>
    <name evidence="3" type="ORF">HUW48_01545</name>
</gene>
<feature type="region of interest" description="Disordered" evidence="1">
    <location>
        <begin position="303"/>
        <end position="329"/>
    </location>
</feature>
<keyword evidence="4" id="KW-1185">Reference proteome</keyword>